<dbReference type="AlphaFoldDB" id="A0A1H6WXQ0"/>
<dbReference type="STRING" id="1043493.SAMN05421637_1185"/>
<protein>
    <submittedName>
        <fullName evidence="12">Hemolysin, contains CBS domains</fullName>
    </submittedName>
</protein>
<dbReference type="Gene3D" id="3.10.580.10">
    <property type="entry name" value="CBS-domain"/>
    <property type="match status" value="1"/>
</dbReference>
<evidence type="ECO:0000259" key="10">
    <source>
        <dbReference type="PROSITE" id="PS51371"/>
    </source>
</evidence>
<dbReference type="InterPro" id="IPR002550">
    <property type="entry name" value="CNNM"/>
</dbReference>
<dbReference type="OrthoDB" id="110231at2"/>
<dbReference type="InterPro" id="IPR046342">
    <property type="entry name" value="CBS_dom_sf"/>
</dbReference>
<comment type="subcellular location">
    <subcellularLocation>
        <location evidence="1">Cell membrane</location>
        <topology evidence="1">Multi-pass membrane protein</topology>
    </subcellularLocation>
</comment>
<organism evidence="12 13">
    <name type="scientific">Demequina mangrovi</name>
    <dbReference type="NCBI Taxonomy" id="1043493"/>
    <lineage>
        <taxon>Bacteria</taxon>
        <taxon>Bacillati</taxon>
        <taxon>Actinomycetota</taxon>
        <taxon>Actinomycetes</taxon>
        <taxon>Micrococcales</taxon>
        <taxon>Demequinaceae</taxon>
        <taxon>Demequina</taxon>
    </lineage>
</organism>
<dbReference type="SUPFAM" id="SSF54631">
    <property type="entry name" value="CBS-domain pair"/>
    <property type="match status" value="1"/>
</dbReference>
<evidence type="ECO:0000256" key="3">
    <source>
        <dbReference type="ARBA" id="ARBA00022692"/>
    </source>
</evidence>
<dbReference type="InterPro" id="IPR000644">
    <property type="entry name" value="CBS_dom"/>
</dbReference>
<dbReference type="PANTHER" id="PTHR43099:SF5">
    <property type="entry name" value="HLYC_CORC FAMILY TRANSPORTER"/>
    <property type="match status" value="1"/>
</dbReference>
<feature type="domain" description="CBS" evidence="10">
    <location>
        <begin position="219"/>
        <end position="276"/>
    </location>
</feature>
<feature type="domain" description="CBS" evidence="10">
    <location>
        <begin position="282"/>
        <end position="338"/>
    </location>
</feature>
<evidence type="ECO:0000313" key="12">
    <source>
        <dbReference type="EMBL" id="SEJ21598.1"/>
    </source>
</evidence>
<keyword evidence="5 8" id="KW-1133">Transmembrane helix</keyword>
<dbReference type="CDD" id="cd04590">
    <property type="entry name" value="CBS_pair_CorC_HlyC_assoc"/>
    <property type="match status" value="1"/>
</dbReference>
<feature type="transmembrane region" description="Helical" evidence="9">
    <location>
        <begin position="97"/>
        <end position="118"/>
    </location>
</feature>
<evidence type="ECO:0000256" key="4">
    <source>
        <dbReference type="ARBA" id="ARBA00022737"/>
    </source>
</evidence>
<accession>A0A1H6WXQ0</accession>
<keyword evidence="7" id="KW-0129">CBS domain</keyword>
<dbReference type="RefSeq" id="WP_042213917.1">
    <property type="nucleotide sequence ID" value="NZ_BBLU01000005.1"/>
</dbReference>
<feature type="transmembrane region" description="Helical" evidence="9">
    <location>
        <begin position="6"/>
        <end position="27"/>
    </location>
</feature>
<evidence type="ECO:0000256" key="2">
    <source>
        <dbReference type="ARBA" id="ARBA00022475"/>
    </source>
</evidence>
<dbReference type="PANTHER" id="PTHR43099">
    <property type="entry name" value="UPF0053 PROTEIN YRKA"/>
    <property type="match status" value="1"/>
</dbReference>
<feature type="domain" description="CNNM transmembrane" evidence="11">
    <location>
        <begin position="1"/>
        <end position="208"/>
    </location>
</feature>
<keyword evidence="3 8" id="KW-0812">Transmembrane</keyword>
<name>A0A1H6WXQ0_9MICO</name>
<proteinExistence type="predicted"/>
<evidence type="ECO:0000256" key="6">
    <source>
        <dbReference type="ARBA" id="ARBA00023136"/>
    </source>
</evidence>
<evidence type="ECO:0000256" key="7">
    <source>
        <dbReference type="PROSITE-ProRule" id="PRU00703"/>
    </source>
</evidence>
<evidence type="ECO:0000313" key="13">
    <source>
        <dbReference type="Proteomes" id="UP000183315"/>
    </source>
</evidence>
<dbReference type="InterPro" id="IPR051676">
    <property type="entry name" value="UPF0053_domain"/>
</dbReference>
<reference evidence="13" key="1">
    <citation type="submission" date="2016-10" db="EMBL/GenBank/DDBJ databases">
        <authorList>
            <person name="Varghese N."/>
        </authorList>
    </citation>
    <scope>NUCLEOTIDE SEQUENCE [LARGE SCALE GENOMIC DNA]</scope>
    <source>
        <strain evidence="13">DSM 24868</strain>
    </source>
</reference>
<dbReference type="InterPro" id="IPR044751">
    <property type="entry name" value="Ion_transp-like_CBS"/>
</dbReference>
<dbReference type="eggNOG" id="COG1253">
    <property type="taxonomic scope" value="Bacteria"/>
</dbReference>
<evidence type="ECO:0000259" key="11">
    <source>
        <dbReference type="PROSITE" id="PS51846"/>
    </source>
</evidence>
<dbReference type="PROSITE" id="PS51371">
    <property type="entry name" value="CBS"/>
    <property type="match status" value="2"/>
</dbReference>
<keyword evidence="2" id="KW-1003">Cell membrane</keyword>
<dbReference type="PROSITE" id="PS51846">
    <property type="entry name" value="CNNM"/>
    <property type="match status" value="1"/>
</dbReference>
<dbReference type="EMBL" id="FNZI01000002">
    <property type="protein sequence ID" value="SEJ21598.1"/>
    <property type="molecule type" value="Genomic_DNA"/>
</dbReference>
<keyword evidence="6 8" id="KW-0472">Membrane</keyword>
<dbReference type="GO" id="GO:0005886">
    <property type="term" value="C:plasma membrane"/>
    <property type="evidence" value="ECO:0007669"/>
    <property type="project" value="UniProtKB-SubCell"/>
</dbReference>
<sequence length="346" mass="36297">MSPGMTLAIIGLLLANAFFVGAEFAIISARRSSIEPRAAEGSRAARTVLWAMENVSLMLATAQLGITVCSVALGVVAEPALAHALEPVLHSLGLPEGSAHAVAVAIALLVIVGLHVVVGEMVPKNAAVSSPDRAAMVFGPPLVAIARVARPIIGALNWVANGIVRLLGFEPKDEVTSAFTADEVQSIVERSSAEGTISDPSGLLTTAIEFSERSVGEVMVPATGVTAVELGVTVDDLERVATDTGFSRFPVTDGGVYVGYLHIKDGLFARPGEREEPIQAWRVRDLPSVGFDAEVETALALMRRSGAHVAAVAQDGATVGVVFLEDILEELVGEVRDSLARRQRQR</sequence>
<dbReference type="Proteomes" id="UP000183315">
    <property type="component" value="Unassembled WGS sequence"/>
</dbReference>
<keyword evidence="4" id="KW-0677">Repeat</keyword>
<dbReference type="Pfam" id="PF00571">
    <property type="entry name" value="CBS"/>
    <property type="match status" value="1"/>
</dbReference>
<evidence type="ECO:0000256" key="5">
    <source>
        <dbReference type="ARBA" id="ARBA00022989"/>
    </source>
</evidence>
<gene>
    <name evidence="12" type="ORF">SAMN05421637_1185</name>
</gene>
<evidence type="ECO:0000256" key="8">
    <source>
        <dbReference type="PROSITE-ProRule" id="PRU01193"/>
    </source>
</evidence>
<evidence type="ECO:0000256" key="9">
    <source>
        <dbReference type="SAM" id="Phobius"/>
    </source>
</evidence>
<keyword evidence="13" id="KW-1185">Reference proteome</keyword>
<evidence type="ECO:0000256" key="1">
    <source>
        <dbReference type="ARBA" id="ARBA00004651"/>
    </source>
</evidence>
<dbReference type="Pfam" id="PF01595">
    <property type="entry name" value="CNNM"/>
    <property type="match status" value="1"/>
</dbReference>
<feature type="transmembrane region" description="Helical" evidence="9">
    <location>
        <begin position="48"/>
        <end position="77"/>
    </location>
</feature>